<accession>A0A2D4JPQ1</accession>
<reference evidence="1" key="1">
    <citation type="submission" date="2017-07" db="EMBL/GenBank/DDBJ databases">
        <authorList>
            <person name="Mikheyev A."/>
            <person name="Grau M."/>
        </authorList>
    </citation>
    <scope>NUCLEOTIDE SEQUENCE</scope>
    <source>
        <tissue evidence="1">Venom_gland</tissue>
    </source>
</reference>
<dbReference type="AlphaFoldDB" id="A0A2D4JPQ1"/>
<evidence type="ECO:0000313" key="1">
    <source>
        <dbReference type="EMBL" id="LAA98469.1"/>
    </source>
</evidence>
<protein>
    <submittedName>
        <fullName evidence="1">Uncharacterized protein</fullName>
    </submittedName>
</protein>
<name>A0A2D4JPQ1_MICLE</name>
<organism evidence="1">
    <name type="scientific">Micrurus lemniscatus lemniscatus</name>
    <dbReference type="NCBI Taxonomy" id="129467"/>
    <lineage>
        <taxon>Eukaryota</taxon>
        <taxon>Metazoa</taxon>
        <taxon>Chordata</taxon>
        <taxon>Craniata</taxon>
        <taxon>Vertebrata</taxon>
        <taxon>Euteleostomi</taxon>
        <taxon>Lepidosauria</taxon>
        <taxon>Squamata</taxon>
        <taxon>Bifurcata</taxon>
        <taxon>Unidentata</taxon>
        <taxon>Episquamata</taxon>
        <taxon>Toxicofera</taxon>
        <taxon>Serpentes</taxon>
        <taxon>Colubroidea</taxon>
        <taxon>Elapidae</taxon>
        <taxon>Elapinae</taxon>
        <taxon>Micrurus</taxon>
    </lineage>
</organism>
<sequence length="118" mass="12921">MQHKSKREREDVQMVTMAQTQRGWEGYICGGGRLKTEQPATFPDGLSTDLWKLSGSVGNEDRVTAAECGSGVVLKLQQHNYTEVTTPFPNFIPKGVTSPGILYQSPFEVPGLNNSCST</sequence>
<reference evidence="1" key="2">
    <citation type="submission" date="2017-11" db="EMBL/GenBank/DDBJ databases">
        <title>Coralsnake Venomics: Analyses of Venom Gland Transcriptomes and Proteomes of Six Brazilian Taxa.</title>
        <authorList>
            <person name="Aird S.D."/>
            <person name="Jorge da Silva N."/>
            <person name="Qiu L."/>
            <person name="Villar-Briones A."/>
            <person name="Aparecida-Saddi V."/>
            <person name="Campos-Telles M.P."/>
            <person name="Grau M."/>
            <person name="Mikheyev A.S."/>
        </authorList>
    </citation>
    <scope>NUCLEOTIDE SEQUENCE</scope>
    <source>
        <tissue evidence="1">Venom_gland</tissue>
    </source>
</reference>
<dbReference type="EMBL" id="IACK01240570">
    <property type="protein sequence ID" value="LAA98469.1"/>
    <property type="molecule type" value="Transcribed_RNA"/>
</dbReference>
<proteinExistence type="predicted"/>